<protein>
    <submittedName>
        <fullName evidence="1">Uncharacterized protein</fullName>
    </submittedName>
</protein>
<gene>
    <name evidence="1" type="ORF">BSTOLATCC_MIC46621</name>
</gene>
<name>A0AAU9JSN7_9CILI</name>
<comment type="caution">
    <text evidence="1">The sequence shown here is derived from an EMBL/GenBank/DDBJ whole genome shotgun (WGS) entry which is preliminary data.</text>
</comment>
<reference evidence="1" key="1">
    <citation type="submission" date="2021-09" db="EMBL/GenBank/DDBJ databases">
        <authorList>
            <consortium name="AG Swart"/>
            <person name="Singh M."/>
            <person name="Singh A."/>
            <person name="Seah K."/>
            <person name="Emmerich C."/>
        </authorList>
    </citation>
    <scope>NUCLEOTIDE SEQUENCE</scope>
    <source>
        <strain evidence="1">ATCC30299</strain>
    </source>
</reference>
<accession>A0AAU9JSN7</accession>
<sequence length="325" mass="37292">MGQSHSKKPQWPSSLDLIDFRRQIQAGDLILISTSVPLETDMKIPPTLLHCIEYNLHNRTSVSTHRNFPVWDSAGIVVDMALGDNDKGGKCILELTQNGFVESEFLGRMAELKRKQHRIAVRFMGTERTADFREKLKYIADYLNGKSLEDMTGTEVYNEVRRKVDEIVETRTRESQIYDELKKAFYMTVTDPNELAINKGQVLDLLREFTGLRMDVDSEKLLEELKLPESATYEEFKEAWADGPGRKLLSEEFYEPSLLVGQLIRYIYLHTNVIYELETSRPMALTPDDFATPADFDTALGPAFRNVMLKTFPNITFGPHIQIML</sequence>
<dbReference type="EMBL" id="CAJZBQ010000046">
    <property type="protein sequence ID" value="CAG9328625.1"/>
    <property type="molecule type" value="Genomic_DNA"/>
</dbReference>
<evidence type="ECO:0000313" key="2">
    <source>
        <dbReference type="Proteomes" id="UP001162131"/>
    </source>
</evidence>
<organism evidence="1 2">
    <name type="scientific">Blepharisma stoltei</name>
    <dbReference type="NCBI Taxonomy" id="1481888"/>
    <lineage>
        <taxon>Eukaryota</taxon>
        <taxon>Sar</taxon>
        <taxon>Alveolata</taxon>
        <taxon>Ciliophora</taxon>
        <taxon>Postciliodesmatophora</taxon>
        <taxon>Heterotrichea</taxon>
        <taxon>Heterotrichida</taxon>
        <taxon>Blepharismidae</taxon>
        <taxon>Blepharisma</taxon>
    </lineage>
</organism>
<keyword evidence="2" id="KW-1185">Reference proteome</keyword>
<evidence type="ECO:0000313" key="1">
    <source>
        <dbReference type="EMBL" id="CAG9328625.1"/>
    </source>
</evidence>
<proteinExistence type="predicted"/>
<dbReference type="Proteomes" id="UP001162131">
    <property type="component" value="Unassembled WGS sequence"/>
</dbReference>
<dbReference type="AlphaFoldDB" id="A0AAU9JSN7"/>